<dbReference type="HOGENOM" id="CLU_2714994_0_0_6"/>
<dbReference type="AlphaFoldDB" id="S3IU40"/>
<name>S3IU40_9ENTR</name>
<dbReference type="Proteomes" id="UP000014585">
    <property type="component" value="Unassembled WGS sequence"/>
</dbReference>
<proteinExistence type="predicted"/>
<sequence length="72" mass="8436">MRSPLRETRAGFLLLKNSFTCRVISFYSPDINQLINIKNCHQNRLLDPRSIQYVKSLNQMDRENTDGSSFDK</sequence>
<dbReference type="EMBL" id="ATDT01000023">
    <property type="protein sequence ID" value="EPF16510.1"/>
    <property type="molecule type" value="Genomic_DNA"/>
</dbReference>
<organism evidence="1 2">
    <name type="scientific">Cedecea davisae DSM 4568</name>
    <dbReference type="NCBI Taxonomy" id="566551"/>
    <lineage>
        <taxon>Bacteria</taxon>
        <taxon>Pseudomonadati</taxon>
        <taxon>Pseudomonadota</taxon>
        <taxon>Gammaproteobacteria</taxon>
        <taxon>Enterobacterales</taxon>
        <taxon>Enterobacteriaceae</taxon>
        <taxon>Cedecea</taxon>
    </lineage>
</organism>
<accession>S3IU40</accession>
<reference evidence="1 2" key="1">
    <citation type="submission" date="2013-04" db="EMBL/GenBank/DDBJ databases">
        <authorList>
            <person name="Weinstock G."/>
            <person name="Sodergren E."/>
            <person name="Lobos E.A."/>
            <person name="Fulton L."/>
            <person name="Fulton R."/>
            <person name="Courtney L."/>
            <person name="Fronick C."/>
            <person name="O'Laughlin M."/>
            <person name="Godfrey J."/>
            <person name="Wilson R.M."/>
            <person name="Miner T."/>
            <person name="Farmer C."/>
            <person name="Delehaunty K."/>
            <person name="Cordes M."/>
            <person name="Minx P."/>
            <person name="Tomlinson C."/>
            <person name="Chen J."/>
            <person name="Wollam A."/>
            <person name="Pepin K.H."/>
            <person name="Palsikar V.B."/>
            <person name="Zhang X."/>
            <person name="Suruliraj S."/>
            <person name="Perna N.T."/>
            <person name="Plunkett G."/>
            <person name="Warren W."/>
            <person name="Mitreva M."/>
            <person name="Mardis E.R."/>
            <person name="Wilson R.K."/>
        </authorList>
    </citation>
    <scope>NUCLEOTIDE SEQUENCE [LARGE SCALE GENOMIC DNA]</scope>
    <source>
        <strain evidence="1 2">DSM 4568</strain>
    </source>
</reference>
<gene>
    <name evidence="1" type="ORF">HMPREF0201_02874</name>
</gene>
<dbReference type="STRING" id="566551.HMPREF0201_02874"/>
<evidence type="ECO:0000313" key="1">
    <source>
        <dbReference type="EMBL" id="EPF16510.1"/>
    </source>
</evidence>
<evidence type="ECO:0000313" key="2">
    <source>
        <dbReference type="Proteomes" id="UP000014585"/>
    </source>
</evidence>
<comment type="caution">
    <text evidence="1">The sequence shown here is derived from an EMBL/GenBank/DDBJ whole genome shotgun (WGS) entry which is preliminary data.</text>
</comment>
<protein>
    <submittedName>
        <fullName evidence="1">Uncharacterized protein</fullName>
    </submittedName>
</protein>